<dbReference type="InterPro" id="IPR009793">
    <property type="entry name" value="DUF1361"/>
</dbReference>
<feature type="transmembrane region" description="Helical" evidence="1">
    <location>
        <begin position="34"/>
        <end position="54"/>
    </location>
</feature>
<feature type="transmembrane region" description="Helical" evidence="1">
    <location>
        <begin position="123"/>
        <end position="144"/>
    </location>
</feature>
<dbReference type="AlphaFoldDB" id="A0A6A7KBN4"/>
<keyword evidence="3" id="KW-1185">Reference proteome</keyword>
<proteinExistence type="predicted"/>
<keyword evidence="1" id="KW-0472">Membrane</keyword>
<name>A0A6A7KBN4_9FIRM</name>
<feature type="transmembrane region" description="Helical" evidence="1">
    <location>
        <begin position="66"/>
        <end position="86"/>
    </location>
</feature>
<feature type="transmembrane region" description="Helical" evidence="1">
    <location>
        <begin position="195"/>
        <end position="224"/>
    </location>
</feature>
<accession>A0A6A7KBN4</accession>
<feature type="transmembrane region" description="Helical" evidence="1">
    <location>
        <begin position="12"/>
        <end position="28"/>
    </location>
</feature>
<dbReference type="Proteomes" id="UP000440004">
    <property type="component" value="Unassembled WGS sequence"/>
</dbReference>
<comment type="caution">
    <text evidence="2">The sequence shown here is derived from an EMBL/GenBank/DDBJ whole genome shotgun (WGS) entry which is preliminary data.</text>
</comment>
<reference evidence="2 3" key="1">
    <citation type="submission" date="2019-10" db="EMBL/GenBank/DDBJ databases">
        <title>Alkalibaculum tamaniensis sp.nov., a new alkaliphilic acetogen, isolated on methoxylated aromatics from a mud volcano.</title>
        <authorList>
            <person name="Khomyakova M.A."/>
            <person name="Merkel A.Y."/>
            <person name="Bonch-Osmolovskaya E.A."/>
            <person name="Slobodkin A.I."/>
        </authorList>
    </citation>
    <scope>NUCLEOTIDE SEQUENCE [LARGE SCALE GENOMIC DNA]</scope>
    <source>
        <strain evidence="2 3">M08DMB</strain>
    </source>
</reference>
<protein>
    <submittedName>
        <fullName evidence="2">DUF1361 domain-containing protein</fullName>
    </submittedName>
</protein>
<gene>
    <name evidence="2" type="ORF">GC105_13595</name>
</gene>
<keyword evidence="1" id="KW-1133">Transmembrane helix</keyword>
<evidence type="ECO:0000313" key="3">
    <source>
        <dbReference type="Proteomes" id="UP000440004"/>
    </source>
</evidence>
<dbReference type="Pfam" id="PF07099">
    <property type="entry name" value="DUF1361"/>
    <property type="match status" value="1"/>
</dbReference>
<sequence>MSLFAIKKYKGILLFMLMYWAICFIMLIKSYNFLYAMLAWNIFLATLPLIFINYSLLQSKMNKKVWAFIFGVLWLIFFPNSVYMITDFIHISNDNLILYQEVAPYSIDNGIIYSNEIMHWVKLLVIGIGVMYGLLIGLESLNIFYRSLNERIPKLISCLIVAGVSLVSGFAVYIGRFLRFNSWDLFMPLHLVRAVMANVNIFAVEFTLGFAGFILIIFLLYVLFRNDMG</sequence>
<organism evidence="2 3">
    <name type="scientific">Alkalibaculum sporogenes</name>
    <dbReference type="NCBI Taxonomy" id="2655001"/>
    <lineage>
        <taxon>Bacteria</taxon>
        <taxon>Bacillati</taxon>
        <taxon>Bacillota</taxon>
        <taxon>Clostridia</taxon>
        <taxon>Eubacteriales</taxon>
        <taxon>Eubacteriaceae</taxon>
        <taxon>Alkalibaculum</taxon>
    </lineage>
</organism>
<evidence type="ECO:0000256" key="1">
    <source>
        <dbReference type="SAM" id="Phobius"/>
    </source>
</evidence>
<keyword evidence="1" id="KW-0812">Transmembrane</keyword>
<feature type="transmembrane region" description="Helical" evidence="1">
    <location>
        <begin position="156"/>
        <end position="175"/>
    </location>
</feature>
<evidence type="ECO:0000313" key="2">
    <source>
        <dbReference type="EMBL" id="MPW26816.1"/>
    </source>
</evidence>
<dbReference type="EMBL" id="WHNX01000028">
    <property type="protein sequence ID" value="MPW26816.1"/>
    <property type="molecule type" value="Genomic_DNA"/>
</dbReference>